<dbReference type="InterPro" id="IPR011011">
    <property type="entry name" value="Znf_FYVE_PHD"/>
</dbReference>
<comment type="caution">
    <text evidence="2">The sequence shown here is derived from an EMBL/GenBank/DDBJ whole genome shotgun (WGS) entry which is preliminary data.</text>
</comment>
<gene>
    <name evidence="2" type="ORF">ECRASSUSDP1_LOCUS9156</name>
</gene>
<accession>A0AAD1UEL8</accession>
<organism evidence="2 3">
    <name type="scientific">Euplotes crassus</name>
    <dbReference type="NCBI Taxonomy" id="5936"/>
    <lineage>
        <taxon>Eukaryota</taxon>
        <taxon>Sar</taxon>
        <taxon>Alveolata</taxon>
        <taxon>Ciliophora</taxon>
        <taxon>Intramacronucleata</taxon>
        <taxon>Spirotrichea</taxon>
        <taxon>Hypotrichia</taxon>
        <taxon>Euplotida</taxon>
        <taxon>Euplotidae</taxon>
        <taxon>Moneuplotes</taxon>
    </lineage>
</organism>
<feature type="region of interest" description="Disordered" evidence="1">
    <location>
        <begin position="275"/>
        <end position="305"/>
    </location>
</feature>
<dbReference type="AlphaFoldDB" id="A0AAD1UEL8"/>
<proteinExistence type="predicted"/>
<keyword evidence="3" id="KW-1185">Reference proteome</keyword>
<evidence type="ECO:0000313" key="3">
    <source>
        <dbReference type="Proteomes" id="UP001295684"/>
    </source>
</evidence>
<protein>
    <submittedName>
        <fullName evidence="2">Uncharacterized protein</fullName>
    </submittedName>
</protein>
<sequence length="317" mass="36711">MMMWIMKSCGQSLLRKSKHRFSPDDRVFHLKGPLKEGKRRGGDKCRVCDIPLKKAFNHCDFCGYSCCKSCCYKLAPFMKDKTRLGVSCDVCVAKISIYKSYKKFKKAEYKLDIQLETEERRFASLVKQQEDTDSEIENLNNTFPAPENYDEEIISHQREIKAQTQRLEEFSRVSLQTQSLLDFYETELARVSEETKERQHQIVELDKEINDLDSDHNEVNYLIHEAKDELGVYEQNFIDKLHENTSIMTDSLGITYKQRMQHSIKISPLTNGLLKSSKMTSNSSSIPLNRSRKKERANQTSHSLCTNADGSSKCVIF</sequence>
<evidence type="ECO:0000313" key="2">
    <source>
        <dbReference type="EMBL" id="CAI2367868.1"/>
    </source>
</evidence>
<name>A0AAD1UEL8_EUPCR</name>
<dbReference type="EMBL" id="CAMPGE010008990">
    <property type="protein sequence ID" value="CAI2367868.1"/>
    <property type="molecule type" value="Genomic_DNA"/>
</dbReference>
<evidence type="ECO:0000256" key="1">
    <source>
        <dbReference type="SAM" id="MobiDB-lite"/>
    </source>
</evidence>
<dbReference type="SUPFAM" id="SSF57903">
    <property type="entry name" value="FYVE/PHD zinc finger"/>
    <property type="match status" value="1"/>
</dbReference>
<dbReference type="CDD" id="cd00065">
    <property type="entry name" value="FYVE_like_SF"/>
    <property type="match status" value="1"/>
</dbReference>
<dbReference type="Proteomes" id="UP001295684">
    <property type="component" value="Unassembled WGS sequence"/>
</dbReference>
<reference evidence="2" key="1">
    <citation type="submission" date="2023-07" db="EMBL/GenBank/DDBJ databases">
        <authorList>
            <consortium name="AG Swart"/>
            <person name="Singh M."/>
            <person name="Singh A."/>
            <person name="Seah K."/>
            <person name="Emmerich C."/>
        </authorList>
    </citation>
    <scope>NUCLEOTIDE SEQUENCE</scope>
    <source>
        <strain evidence="2">DP1</strain>
    </source>
</reference>
<feature type="compositionally biased region" description="Low complexity" evidence="1">
    <location>
        <begin position="276"/>
        <end position="285"/>
    </location>
</feature>